<dbReference type="InterPro" id="IPR013762">
    <property type="entry name" value="Integrase-like_cat_sf"/>
</dbReference>
<protein>
    <recommendedName>
        <fullName evidence="4">Tyr recombinase domain-containing protein</fullName>
    </recommendedName>
</protein>
<name>A0A3N0AZM4_9ACTN</name>
<accession>A0A3N0AZM4</accession>
<keyword evidence="2" id="KW-0238">DNA-binding</keyword>
<dbReference type="PROSITE" id="PS51898">
    <property type="entry name" value="TYR_RECOMBINASE"/>
    <property type="match status" value="1"/>
</dbReference>
<dbReference type="GO" id="GO:0015074">
    <property type="term" value="P:DNA integration"/>
    <property type="evidence" value="ECO:0007669"/>
    <property type="project" value="UniProtKB-KW"/>
</dbReference>
<dbReference type="Gene3D" id="1.10.443.10">
    <property type="entry name" value="Intergrase catalytic core"/>
    <property type="match status" value="1"/>
</dbReference>
<dbReference type="InterPro" id="IPR011010">
    <property type="entry name" value="DNA_brk_join_enz"/>
</dbReference>
<reference evidence="6" key="1">
    <citation type="submission" date="2018-05" db="EMBL/GenBank/DDBJ databases">
        <title>Genome Sequencing of selected type strains of the family Eggerthellaceae.</title>
        <authorList>
            <person name="Danylec N."/>
            <person name="Stoll D.A."/>
            <person name="Doetsch A."/>
            <person name="Huch M."/>
        </authorList>
    </citation>
    <scope>NUCLEOTIDE SEQUENCE [LARGE SCALE GENOMIC DNA]</scope>
    <source>
        <strain evidence="6">DSM 16106</strain>
    </source>
</reference>
<evidence type="ECO:0000313" key="6">
    <source>
        <dbReference type="Proteomes" id="UP000278632"/>
    </source>
</evidence>
<feature type="domain" description="Tyr recombinase" evidence="4">
    <location>
        <begin position="103"/>
        <end position="164"/>
    </location>
</feature>
<dbReference type="RefSeq" id="WP_123192926.1">
    <property type="nucleotide sequence ID" value="NZ_QICD01000031.1"/>
</dbReference>
<sequence>MYRKDLEKTLRITTLRGKEQLIETKILPYLGEKGLTEITPLGILIWQNAVQSLTTSNGLPYKESYLRTIGNQLCAMLNHAVRYYGLPSNPMSRVDRIGSKKTEEMHFWTKDEYKRFSRAIMGKDLSFMVFEVLYCLGIRSGEALALTPADFDLKARRVSIMLVS</sequence>
<dbReference type="Pfam" id="PF14659">
    <property type="entry name" value="Phage_int_SAM_3"/>
    <property type="match status" value="1"/>
</dbReference>
<keyword evidence="1" id="KW-0229">DNA integration</keyword>
<dbReference type="InterPro" id="IPR002104">
    <property type="entry name" value="Integrase_catalytic"/>
</dbReference>
<dbReference type="EMBL" id="QICD01000031">
    <property type="protein sequence ID" value="RNL39786.1"/>
    <property type="molecule type" value="Genomic_DNA"/>
</dbReference>
<dbReference type="AlphaFoldDB" id="A0A3N0AZM4"/>
<keyword evidence="3" id="KW-0233">DNA recombination</keyword>
<keyword evidence="6" id="KW-1185">Reference proteome</keyword>
<dbReference type="Gene3D" id="1.10.150.130">
    <property type="match status" value="1"/>
</dbReference>
<dbReference type="InterPro" id="IPR010998">
    <property type="entry name" value="Integrase_recombinase_N"/>
</dbReference>
<evidence type="ECO:0000256" key="3">
    <source>
        <dbReference type="ARBA" id="ARBA00023172"/>
    </source>
</evidence>
<comment type="caution">
    <text evidence="5">The sequence shown here is derived from an EMBL/GenBank/DDBJ whole genome shotgun (WGS) entry which is preliminary data.</text>
</comment>
<evidence type="ECO:0000259" key="4">
    <source>
        <dbReference type="PROSITE" id="PS51898"/>
    </source>
</evidence>
<dbReference type="Proteomes" id="UP000278632">
    <property type="component" value="Unassembled WGS sequence"/>
</dbReference>
<organism evidence="5 6">
    <name type="scientific">Paraeggerthella hongkongensis</name>
    <dbReference type="NCBI Taxonomy" id="230658"/>
    <lineage>
        <taxon>Bacteria</taxon>
        <taxon>Bacillati</taxon>
        <taxon>Actinomycetota</taxon>
        <taxon>Coriobacteriia</taxon>
        <taxon>Eggerthellales</taxon>
        <taxon>Eggerthellaceae</taxon>
        <taxon>Paraeggerthella</taxon>
    </lineage>
</organism>
<dbReference type="GO" id="GO:0003677">
    <property type="term" value="F:DNA binding"/>
    <property type="evidence" value="ECO:0007669"/>
    <property type="project" value="UniProtKB-KW"/>
</dbReference>
<evidence type="ECO:0000256" key="1">
    <source>
        <dbReference type="ARBA" id="ARBA00022908"/>
    </source>
</evidence>
<dbReference type="InterPro" id="IPR004107">
    <property type="entry name" value="Integrase_SAM-like_N"/>
</dbReference>
<gene>
    <name evidence="5" type="ORF">DMP08_10970</name>
</gene>
<dbReference type="SUPFAM" id="SSF56349">
    <property type="entry name" value="DNA breaking-rejoining enzymes"/>
    <property type="match status" value="1"/>
</dbReference>
<dbReference type="GO" id="GO:0006310">
    <property type="term" value="P:DNA recombination"/>
    <property type="evidence" value="ECO:0007669"/>
    <property type="project" value="UniProtKB-KW"/>
</dbReference>
<proteinExistence type="predicted"/>
<evidence type="ECO:0000313" key="5">
    <source>
        <dbReference type="EMBL" id="RNL39786.1"/>
    </source>
</evidence>
<evidence type="ECO:0000256" key="2">
    <source>
        <dbReference type="ARBA" id="ARBA00023125"/>
    </source>
</evidence>
<dbReference type="OrthoDB" id="3175606at2"/>